<evidence type="ECO:0000256" key="10">
    <source>
        <dbReference type="RuleBase" id="RU003691"/>
    </source>
</evidence>
<evidence type="ECO:0000259" key="11">
    <source>
        <dbReference type="Pfam" id="PF02852"/>
    </source>
</evidence>
<keyword evidence="2 10" id="KW-0285">Flavoprotein</keyword>
<dbReference type="GO" id="GO:0016668">
    <property type="term" value="F:oxidoreductase activity, acting on a sulfur group of donors, NAD(P) as acceptor"/>
    <property type="evidence" value="ECO:0007669"/>
    <property type="project" value="InterPro"/>
</dbReference>
<keyword evidence="4" id="KW-0521">NADP</keyword>
<evidence type="ECO:0000256" key="9">
    <source>
        <dbReference type="PIRSR" id="PIRSR000350-4"/>
    </source>
</evidence>
<reference evidence="13" key="2">
    <citation type="journal article" date="2021" name="PeerJ">
        <title>Extensive microbial diversity within the chicken gut microbiome revealed by metagenomics and culture.</title>
        <authorList>
            <person name="Gilroy R."/>
            <person name="Ravi A."/>
            <person name="Getino M."/>
            <person name="Pursley I."/>
            <person name="Horton D.L."/>
            <person name="Alikhan N.F."/>
            <person name="Baker D."/>
            <person name="Gharbi K."/>
            <person name="Hall N."/>
            <person name="Watson M."/>
            <person name="Adriaenssens E.M."/>
            <person name="Foster-Nyarko E."/>
            <person name="Jarju S."/>
            <person name="Secka A."/>
            <person name="Antonio M."/>
            <person name="Oren A."/>
            <person name="Chaudhuri R.R."/>
            <person name="La Ragione R."/>
            <person name="Hildebrand F."/>
            <person name="Pallen M.J."/>
        </authorList>
    </citation>
    <scope>NUCLEOTIDE SEQUENCE</scope>
    <source>
        <strain evidence="13">CHK160-1198</strain>
    </source>
</reference>
<dbReference type="InterPro" id="IPR001100">
    <property type="entry name" value="Pyr_nuc-diS_OxRdtase"/>
</dbReference>
<reference evidence="13" key="1">
    <citation type="submission" date="2020-10" db="EMBL/GenBank/DDBJ databases">
        <authorList>
            <person name="Gilroy R."/>
        </authorList>
    </citation>
    <scope>NUCLEOTIDE SEQUENCE</scope>
    <source>
        <strain evidence="13">CHK160-1198</strain>
    </source>
</reference>
<name>A0A9D1SMF3_9FIRM</name>
<dbReference type="PANTHER" id="PTHR43014">
    <property type="entry name" value="MERCURIC REDUCTASE"/>
    <property type="match status" value="1"/>
</dbReference>
<evidence type="ECO:0000256" key="5">
    <source>
        <dbReference type="ARBA" id="ARBA00023002"/>
    </source>
</evidence>
<evidence type="ECO:0000313" key="13">
    <source>
        <dbReference type="EMBL" id="HIU64957.1"/>
    </source>
</evidence>
<evidence type="ECO:0000256" key="8">
    <source>
        <dbReference type="PIRSR" id="PIRSR000350-3"/>
    </source>
</evidence>
<comment type="cofactor">
    <cofactor evidence="8">
        <name>FAD</name>
        <dbReference type="ChEBI" id="CHEBI:57692"/>
    </cofactor>
    <text evidence="8">Binds 1 FAD per subunit.</text>
</comment>
<feature type="binding site" evidence="8">
    <location>
        <position position="49"/>
    </location>
    <ligand>
        <name>FAD</name>
        <dbReference type="ChEBI" id="CHEBI:57692"/>
    </ligand>
</feature>
<evidence type="ECO:0000256" key="6">
    <source>
        <dbReference type="ARBA" id="ARBA00023157"/>
    </source>
</evidence>
<sequence>MKTYDLIVIGTGAGNIVLDAALAKGLKCAVIEKGRFGGTCLNRGCIPTKVLVTAADYLRQIEELPAIGVIVGKATMDWPVISRRVWEKINESKEVETYYQTFSNLDIYRGEAFFVAEKTLKIRQTEGYTAEITAEKIVVDIGAQTKLPQVSGRDETGYLSSESLFGEKYPKQPFESLIIIGGGPIGCEFAHIFSAAGTKVTLVQHNVRLLPKADEEVSAQILADMTKMGINVHLNADLVEMSKEQGQKKLVFANRSTGQTTIIIAEEIMFASGIEPVTERLQAAQGGLALEHGGWIKTNEFLETNVAGVYAIGDVNGKAAFRHKANYEAEILAHNLFEAQEPRAWRWARYDLVPAVTFTYPQIAQVGMTEKEAQQQGYNIKIGKQFYSNTAKGYALGLTKQSDGFIKLIVDEATDNLLGVHIIGHEAALLLQPFINLMNAGEVQLKPINEEIASEPVKELRKQEITRYLDPHKVQSISETMTPHPSLAEVAMWVQYYLK</sequence>
<dbReference type="EMBL" id="DVNI01000134">
    <property type="protein sequence ID" value="HIU64957.1"/>
    <property type="molecule type" value="Genomic_DNA"/>
</dbReference>
<feature type="binding site" evidence="8">
    <location>
        <position position="314"/>
    </location>
    <ligand>
        <name>FAD</name>
        <dbReference type="ChEBI" id="CHEBI:57692"/>
    </ligand>
</feature>
<dbReference type="PRINTS" id="PR00368">
    <property type="entry name" value="FADPNR"/>
</dbReference>
<dbReference type="SUPFAM" id="SSF55424">
    <property type="entry name" value="FAD/NAD-linked reductases, dimerisation (C-terminal) domain"/>
    <property type="match status" value="1"/>
</dbReference>
<organism evidence="13 14">
    <name type="scientific">Candidatus Avacidaminococcus intestinavium</name>
    <dbReference type="NCBI Taxonomy" id="2840684"/>
    <lineage>
        <taxon>Bacteria</taxon>
        <taxon>Bacillati</taxon>
        <taxon>Bacillota</taxon>
        <taxon>Negativicutes</taxon>
        <taxon>Acidaminococcales</taxon>
        <taxon>Acidaminococcaceae</taxon>
        <taxon>Acidaminococcaceae incertae sedis</taxon>
        <taxon>Candidatus Avacidaminococcus</taxon>
    </lineage>
</organism>
<proteinExistence type="inferred from homology"/>
<protein>
    <submittedName>
        <fullName evidence="13">FAD-dependent oxidoreductase</fullName>
    </submittedName>
</protein>
<keyword evidence="3 8" id="KW-0274">FAD</keyword>
<dbReference type="PRINTS" id="PR00411">
    <property type="entry name" value="PNDRDTASEI"/>
</dbReference>
<comment type="similarity">
    <text evidence="1 10">Belongs to the class-I pyridine nucleotide-disulfide oxidoreductase family.</text>
</comment>
<dbReference type="InterPro" id="IPR004099">
    <property type="entry name" value="Pyr_nucl-diS_OxRdtase_dimer"/>
</dbReference>
<dbReference type="Gene3D" id="3.50.50.60">
    <property type="entry name" value="FAD/NAD(P)-binding domain"/>
    <property type="match status" value="2"/>
</dbReference>
<dbReference type="InterPro" id="IPR012999">
    <property type="entry name" value="Pyr_OxRdtase_I_AS"/>
</dbReference>
<keyword evidence="7 10" id="KW-0676">Redox-active center</keyword>
<keyword evidence="8" id="KW-0547">Nucleotide-binding</keyword>
<dbReference type="Proteomes" id="UP000824099">
    <property type="component" value="Unassembled WGS sequence"/>
</dbReference>
<evidence type="ECO:0000256" key="2">
    <source>
        <dbReference type="ARBA" id="ARBA00022630"/>
    </source>
</evidence>
<evidence type="ECO:0000256" key="4">
    <source>
        <dbReference type="ARBA" id="ARBA00022857"/>
    </source>
</evidence>
<keyword evidence="8" id="KW-0520">NAD</keyword>
<comment type="caution">
    <text evidence="13">The sequence shown here is derived from an EMBL/GenBank/DDBJ whole genome shotgun (WGS) entry which is preliminary data.</text>
</comment>
<evidence type="ECO:0000259" key="12">
    <source>
        <dbReference type="Pfam" id="PF07992"/>
    </source>
</evidence>
<dbReference type="InterPro" id="IPR023753">
    <property type="entry name" value="FAD/NAD-binding_dom"/>
</dbReference>
<gene>
    <name evidence="13" type="ORF">IAB06_08000</name>
</gene>
<evidence type="ECO:0000256" key="3">
    <source>
        <dbReference type="ARBA" id="ARBA00022827"/>
    </source>
</evidence>
<feature type="domain" description="FAD/NAD(P)-binding" evidence="12">
    <location>
        <begin position="4"/>
        <end position="327"/>
    </location>
</feature>
<dbReference type="AlphaFoldDB" id="A0A9D1SMF3"/>
<dbReference type="PROSITE" id="PS00076">
    <property type="entry name" value="PYRIDINE_REDOX_1"/>
    <property type="match status" value="1"/>
</dbReference>
<dbReference type="PIRSF" id="PIRSF000350">
    <property type="entry name" value="Mercury_reductase_MerA"/>
    <property type="match status" value="1"/>
</dbReference>
<dbReference type="PANTHER" id="PTHR43014:SF5">
    <property type="entry name" value="GLUTATHIONE REDUCTASE (NADPH)"/>
    <property type="match status" value="1"/>
</dbReference>
<dbReference type="Pfam" id="PF02852">
    <property type="entry name" value="Pyr_redox_dim"/>
    <property type="match status" value="1"/>
</dbReference>
<dbReference type="Gene3D" id="3.30.390.30">
    <property type="match status" value="1"/>
</dbReference>
<feature type="binding site" evidence="8">
    <location>
        <begin position="181"/>
        <end position="188"/>
    </location>
    <ligand>
        <name>NAD(+)</name>
        <dbReference type="ChEBI" id="CHEBI:57540"/>
    </ligand>
</feature>
<evidence type="ECO:0000256" key="7">
    <source>
        <dbReference type="ARBA" id="ARBA00023284"/>
    </source>
</evidence>
<evidence type="ECO:0000313" key="14">
    <source>
        <dbReference type="Proteomes" id="UP000824099"/>
    </source>
</evidence>
<feature type="disulfide bond" description="Redox-active" evidence="9">
    <location>
        <begin position="40"/>
        <end position="45"/>
    </location>
</feature>
<dbReference type="Pfam" id="PF07992">
    <property type="entry name" value="Pyr_redox_2"/>
    <property type="match status" value="1"/>
</dbReference>
<accession>A0A9D1SMF3</accession>
<dbReference type="InterPro" id="IPR016156">
    <property type="entry name" value="FAD/NAD-linked_Rdtase_dimer_sf"/>
</dbReference>
<dbReference type="GO" id="GO:0000166">
    <property type="term" value="F:nucleotide binding"/>
    <property type="evidence" value="ECO:0007669"/>
    <property type="project" value="UniProtKB-KW"/>
</dbReference>
<evidence type="ECO:0000256" key="1">
    <source>
        <dbReference type="ARBA" id="ARBA00007532"/>
    </source>
</evidence>
<feature type="binding site" evidence="8">
    <location>
        <position position="273"/>
    </location>
    <ligand>
        <name>NAD(+)</name>
        <dbReference type="ChEBI" id="CHEBI:57540"/>
    </ligand>
</feature>
<keyword evidence="5 10" id="KW-0560">Oxidoreductase</keyword>
<dbReference type="SUPFAM" id="SSF51905">
    <property type="entry name" value="FAD/NAD(P)-binding domain"/>
    <property type="match status" value="1"/>
</dbReference>
<dbReference type="InterPro" id="IPR036188">
    <property type="entry name" value="FAD/NAD-bd_sf"/>
</dbReference>
<feature type="domain" description="Pyridine nucleotide-disulphide oxidoreductase dimerisation" evidence="11">
    <location>
        <begin position="353"/>
        <end position="456"/>
    </location>
</feature>
<keyword evidence="6" id="KW-1015">Disulfide bond</keyword>